<sequence>MNLTKPVILASGSPRRKELLALAGFNFTVCPAKGEEVTTKTLPCDIVCELAHQKAFEIAKAQKAPCYVIGADTIVAFENRILGKPKDSADAVRMVSMLQGNTHQVYTGVTLIEVCADGSLREKSFYEETNVHVCQMTKDEIASYVATGEPLDKAGAYGIQGTFSIYVSGIEGNYFNVVGLPVSRLYHEFAAFQNAAHK</sequence>
<dbReference type="GO" id="GO:0009117">
    <property type="term" value="P:nucleotide metabolic process"/>
    <property type="evidence" value="ECO:0007669"/>
    <property type="project" value="UniProtKB-KW"/>
</dbReference>
<evidence type="ECO:0000313" key="5">
    <source>
        <dbReference type="Proteomes" id="UP001198200"/>
    </source>
</evidence>
<comment type="subcellular location">
    <subcellularLocation>
        <location evidence="3">Cytoplasm</location>
    </subcellularLocation>
</comment>
<protein>
    <recommendedName>
        <fullName evidence="3">dTTP/UTP pyrophosphatase</fullName>
        <shortName evidence="3">dTTPase/UTPase</shortName>
        <ecNumber evidence="3">3.6.1.9</ecNumber>
    </recommendedName>
    <alternativeName>
        <fullName evidence="3">Nucleoside triphosphate pyrophosphatase</fullName>
    </alternativeName>
    <alternativeName>
        <fullName evidence="3">Nucleotide pyrophosphatase</fullName>
        <shortName evidence="3">Nucleotide PPase</shortName>
    </alternativeName>
</protein>
<dbReference type="RefSeq" id="WP_227100038.1">
    <property type="nucleotide sequence ID" value="NZ_JAJEQN010000007.1"/>
</dbReference>
<dbReference type="Pfam" id="PF02545">
    <property type="entry name" value="Maf"/>
    <property type="match status" value="1"/>
</dbReference>
<evidence type="ECO:0000256" key="2">
    <source>
        <dbReference type="ARBA" id="ARBA00022801"/>
    </source>
</evidence>
<reference evidence="4 5" key="1">
    <citation type="submission" date="2021-10" db="EMBL/GenBank/DDBJ databases">
        <title>Anaerobic single-cell dispensing facilitates the cultivation of human gut bacteria.</title>
        <authorList>
            <person name="Afrizal A."/>
        </authorList>
    </citation>
    <scope>NUCLEOTIDE SEQUENCE [LARGE SCALE GENOMIC DNA]</scope>
    <source>
        <strain evidence="4 5">CLA-AA-H224</strain>
    </source>
</reference>
<feature type="site" description="Important for substrate specificity" evidence="3">
    <location>
        <position position="73"/>
    </location>
</feature>
<dbReference type="CDD" id="cd00555">
    <property type="entry name" value="Maf"/>
    <property type="match status" value="1"/>
</dbReference>
<dbReference type="GO" id="GO:0005737">
    <property type="term" value="C:cytoplasm"/>
    <property type="evidence" value="ECO:0007669"/>
    <property type="project" value="UniProtKB-SubCell"/>
</dbReference>
<dbReference type="GO" id="GO:0047429">
    <property type="term" value="F:nucleoside triphosphate diphosphatase activity"/>
    <property type="evidence" value="ECO:0007669"/>
    <property type="project" value="UniProtKB-EC"/>
</dbReference>
<dbReference type="Gene3D" id="3.90.950.10">
    <property type="match status" value="1"/>
</dbReference>
<name>A0AAE3E2F1_9FIRM</name>
<dbReference type="InterPro" id="IPR003697">
    <property type="entry name" value="Maf-like"/>
</dbReference>
<accession>A0AAE3E2F1</accession>
<keyword evidence="2 3" id="KW-0378">Hydrolase</keyword>
<evidence type="ECO:0000256" key="1">
    <source>
        <dbReference type="ARBA" id="ARBA00001968"/>
    </source>
</evidence>
<comment type="catalytic activity">
    <reaction evidence="3">
        <text>UTP + H2O = UMP + diphosphate + H(+)</text>
        <dbReference type="Rhea" id="RHEA:29395"/>
        <dbReference type="ChEBI" id="CHEBI:15377"/>
        <dbReference type="ChEBI" id="CHEBI:15378"/>
        <dbReference type="ChEBI" id="CHEBI:33019"/>
        <dbReference type="ChEBI" id="CHEBI:46398"/>
        <dbReference type="ChEBI" id="CHEBI:57865"/>
        <dbReference type="EC" id="3.6.1.9"/>
    </reaction>
</comment>
<dbReference type="NCBIfam" id="TIGR00172">
    <property type="entry name" value="maf"/>
    <property type="match status" value="1"/>
</dbReference>
<keyword evidence="3" id="KW-0963">Cytoplasm</keyword>
<feature type="active site" description="Proton acceptor" evidence="3">
    <location>
        <position position="72"/>
    </location>
</feature>
<dbReference type="PANTHER" id="PTHR43213">
    <property type="entry name" value="BIFUNCTIONAL DTTP/UTP PYROPHOSPHATASE/METHYLTRANSFERASE PROTEIN-RELATED"/>
    <property type="match status" value="1"/>
</dbReference>
<dbReference type="HAMAP" id="MF_00528">
    <property type="entry name" value="Maf"/>
    <property type="match status" value="1"/>
</dbReference>
<comment type="catalytic activity">
    <reaction evidence="3">
        <text>dTTP + H2O = dTMP + diphosphate + H(+)</text>
        <dbReference type="Rhea" id="RHEA:28534"/>
        <dbReference type="ChEBI" id="CHEBI:15377"/>
        <dbReference type="ChEBI" id="CHEBI:15378"/>
        <dbReference type="ChEBI" id="CHEBI:33019"/>
        <dbReference type="ChEBI" id="CHEBI:37568"/>
        <dbReference type="ChEBI" id="CHEBI:63528"/>
        <dbReference type="EC" id="3.6.1.9"/>
    </reaction>
</comment>
<dbReference type="PIRSF" id="PIRSF006305">
    <property type="entry name" value="Maf"/>
    <property type="match status" value="1"/>
</dbReference>
<comment type="caution">
    <text evidence="3">Lacks conserved residue(s) required for the propagation of feature annotation.</text>
</comment>
<dbReference type="SUPFAM" id="SSF52972">
    <property type="entry name" value="ITPase-like"/>
    <property type="match status" value="1"/>
</dbReference>
<dbReference type="Proteomes" id="UP001198200">
    <property type="component" value="Unassembled WGS sequence"/>
</dbReference>
<comment type="function">
    <text evidence="3">Nucleoside triphosphate pyrophosphatase that hydrolyzes dTTP and UTP. May have a dual role in cell division arrest and in preventing the incorporation of modified nucleotides into cellular nucleic acids.</text>
</comment>
<dbReference type="EC" id="3.6.1.9" evidence="3"/>
<evidence type="ECO:0000313" key="4">
    <source>
        <dbReference type="EMBL" id="MCC2220837.1"/>
    </source>
</evidence>
<feature type="site" description="Important for substrate specificity" evidence="3">
    <location>
        <position position="160"/>
    </location>
</feature>
<feature type="site" description="Important for substrate specificity" evidence="3">
    <location>
        <position position="15"/>
    </location>
</feature>
<dbReference type="AlphaFoldDB" id="A0AAE3E2F1"/>
<evidence type="ECO:0000256" key="3">
    <source>
        <dbReference type="HAMAP-Rule" id="MF_00528"/>
    </source>
</evidence>
<dbReference type="PANTHER" id="PTHR43213:SF5">
    <property type="entry name" value="BIFUNCTIONAL DTTP_UTP PYROPHOSPHATASE_METHYLTRANSFERASE PROTEIN-RELATED"/>
    <property type="match status" value="1"/>
</dbReference>
<gene>
    <name evidence="4" type="ORF">LKD48_04135</name>
</gene>
<dbReference type="EMBL" id="JAJEQN010000007">
    <property type="protein sequence ID" value="MCC2220837.1"/>
    <property type="molecule type" value="Genomic_DNA"/>
</dbReference>
<proteinExistence type="inferred from homology"/>
<comment type="similarity">
    <text evidence="3">Belongs to the Maf family. YhdE subfamily.</text>
</comment>
<comment type="caution">
    <text evidence="4">The sequence shown here is derived from an EMBL/GenBank/DDBJ whole genome shotgun (WGS) entry which is preliminary data.</text>
</comment>
<organism evidence="4 5">
    <name type="scientific">Anthropogastromicrobium aceti</name>
    <dbReference type="NCBI Taxonomy" id="2981768"/>
    <lineage>
        <taxon>Bacteria</taxon>
        <taxon>Bacillati</taxon>
        <taxon>Bacillota</taxon>
        <taxon>Clostridia</taxon>
        <taxon>Lachnospirales</taxon>
        <taxon>Lachnospiraceae</taxon>
        <taxon>Anthropogastromicrobium</taxon>
    </lineage>
</organism>
<keyword evidence="5" id="KW-1185">Reference proteome</keyword>
<keyword evidence="3" id="KW-0546">Nucleotide metabolism</keyword>
<comment type="cofactor">
    <cofactor evidence="1 3">
        <name>a divalent metal cation</name>
        <dbReference type="ChEBI" id="CHEBI:60240"/>
    </cofactor>
</comment>
<dbReference type="InterPro" id="IPR029001">
    <property type="entry name" value="ITPase-like_fam"/>
</dbReference>